<dbReference type="GO" id="GO:0004771">
    <property type="term" value="F:sterol ester esterase activity"/>
    <property type="evidence" value="ECO:0007669"/>
    <property type="project" value="UniProtKB-EC"/>
</dbReference>
<gene>
    <name evidence="12 14" type="primary">Ldah</name>
</gene>
<evidence type="ECO:0000256" key="7">
    <source>
        <dbReference type="ARBA" id="ARBA00022824"/>
    </source>
</evidence>
<evidence type="ECO:0000256" key="8">
    <source>
        <dbReference type="ARBA" id="ARBA00031924"/>
    </source>
</evidence>
<dbReference type="Gene3D" id="3.40.50.1820">
    <property type="entry name" value="alpha/beta hydrolase"/>
    <property type="match status" value="1"/>
</dbReference>
<evidence type="ECO:0000256" key="5">
    <source>
        <dbReference type="ARBA" id="ARBA00022677"/>
    </source>
</evidence>
<comment type="similarity">
    <text evidence="3">Belongs to the AB hydrolase superfamily. LDAH family.</text>
</comment>
<keyword evidence="7" id="KW-0256">Endoplasmic reticulum</keyword>
<evidence type="ECO:0000256" key="3">
    <source>
        <dbReference type="ARBA" id="ARBA00008300"/>
    </source>
</evidence>
<comment type="catalytic activity">
    <reaction evidence="10">
        <text>a cholesterol ester + H2O = cholesterol + a fatty acid + H(+)</text>
        <dbReference type="Rhea" id="RHEA:36403"/>
        <dbReference type="ChEBI" id="CHEBI:15377"/>
        <dbReference type="ChEBI" id="CHEBI:15378"/>
        <dbReference type="ChEBI" id="CHEBI:16113"/>
        <dbReference type="ChEBI" id="CHEBI:17002"/>
        <dbReference type="ChEBI" id="CHEBI:28868"/>
        <dbReference type="EC" id="3.1.1.13"/>
    </reaction>
    <physiologicalReaction direction="left-to-right" evidence="10">
        <dbReference type="Rhea" id="RHEA:36404"/>
    </physiologicalReaction>
</comment>
<dbReference type="GeneTree" id="ENSGT00390000009688"/>
<dbReference type="SUPFAM" id="SSF53474">
    <property type="entry name" value="alpha/beta-Hydrolases"/>
    <property type="match status" value="1"/>
</dbReference>
<comment type="function">
    <text evidence="11">Probable serine lipid hydrolase associated with lipid droplets. Has low cholesterol esterase activity. Appears to lack triglyceride lipase activity. Involved in cholesterol and triglyceride homeostasis; stimulates cellular triglyceride accumulation and cellular cholesterol release. Acts antagonistically with PNPLA2/ATGL in regulation of cellular lipid stores. May regulate triglyceride accumulation indirectly through stimulation of PNPLA2/ATGL ubiquitination and proteasomal degradation. Promotes microtubule-dependent lipid droplet fusion. Highly expressed in macrophage-rich areas in atherosclerotic lesions, suggesting that it could promote cholesterol ester turnover in macrophages.</text>
</comment>
<keyword evidence="15" id="KW-1267">Proteomics identification</keyword>
<evidence type="ECO:0000256" key="4">
    <source>
        <dbReference type="ARBA" id="ARBA00019242"/>
    </source>
</evidence>
<organism evidence="12 13">
    <name type="scientific">Rattus norvegicus</name>
    <name type="common">Rat</name>
    <dbReference type="NCBI Taxonomy" id="10116"/>
    <lineage>
        <taxon>Eukaryota</taxon>
        <taxon>Metazoa</taxon>
        <taxon>Chordata</taxon>
        <taxon>Craniata</taxon>
        <taxon>Vertebrata</taxon>
        <taxon>Euteleostomi</taxon>
        <taxon>Mammalia</taxon>
        <taxon>Eutheria</taxon>
        <taxon>Euarchontoglires</taxon>
        <taxon>Glires</taxon>
        <taxon>Rodentia</taxon>
        <taxon>Myomorpha</taxon>
        <taxon>Muroidea</taxon>
        <taxon>Muridae</taxon>
        <taxon>Murinae</taxon>
        <taxon>Rattus</taxon>
    </lineage>
</organism>
<dbReference type="EC" id="3.1.1.13" evidence="9"/>
<keyword evidence="6" id="KW-0378">Hydrolase</keyword>
<keyword evidence="5" id="KW-0551">Lipid droplet</keyword>
<proteinExistence type="evidence at protein level"/>
<evidence type="ECO:0000256" key="2">
    <source>
        <dbReference type="ARBA" id="ARBA00004502"/>
    </source>
</evidence>
<evidence type="ECO:0000256" key="9">
    <source>
        <dbReference type="ARBA" id="ARBA00039150"/>
    </source>
</evidence>
<keyword evidence="13" id="KW-1185">Reference proteome</keyword>
<dbReference type="GO" id="GO:0035356">
    <property type="term" value="P:intracellular triglyceride homeostasis"/>
    <property type="evidence" value="ECO:0007669"/>
    <property type="project" value="Ensembl"/>
</dbReference>
<comment type="subcellular location">
    <subcellularLocation>
        <location evidence="1">Endoplasmic reticulum</location>
    </subcellularLocation>
    <subcellularLocation>
        <location evidence="2">Lipid droplet</location>
    </subcellularLocation>
</comment>
<reference evidence="12" key="2">
    <citation type="submission" date="2025-03" db="UniProtKB">
        <authorList>
            <consortium name="Ensembl"/>
        </authorList>
    </citation>
    <scope>IDENTIFICATION</scope>
    <source>
        <strain evidence="12">Brown Norway</strain>
    </source>
</reference>
<dbReference type="GO" id="GO:0005783">
    <property type="term" value="C:endoplasmic reticulum"/>
    <property type="evidence" value="ECO:0007669"/>
    <property type="project" value="UniProtKB-SubCell"/>
</dbReference>
<evidence type="ECO:0000313" key="13">
    <source>
        <dbReference type="Proteomes" id="UP000002494"/>
    </source>
</evidence>
<evidence type="ECO:0000256" key="11">
    <source>
        <dbReference type="ARBA" id="ARBA00054460"/>
    </source>
</evidence>
<dbReference type="AlphaFoldDB" id="A0A8L2QK08"/>
<name>A0A8L2QK08_RAT</name>
<dbReference type="GO" id="GO:0160077">
    <property type="term" value="P:lipid droplet fusion"/>
    <property type="evidence" value="ECO:0007669"/>
    <property type="project" value="Ensembl"/>
</dbReference>
<dbReference type="Ensembl" id="ENSRNOT00000030244.7">
    <property type="protein sequence ID" value="ENSRNOP00000033708.5"/>
    <property type="gene ID" value="ENSRNOG00000021475.7"/>
</dbReference>
<evidence type="ECO:0000313" key="12">
    <source>
        <dbReference type="Ensembl" id="ENSRNOP00000033708.5"/>
    </source>
</evidence>
<evidence type="ECO:0000256" key="6">
    <source>
        <dbReference type="ARBA" id="ARBA00022801"/>
    </source>
</evidence>
<evidence type="ECO:0000256" key="1">
    <source>
        <dbReference type="ARBA" id="ARBA00004240"/>
    </source>
</evidence>
<dbReference type="PANTHER" id="PTHR13390">
    <property type="entry name" value="LIPASE"/>
    <property type="match status" value="1"/>
</dbReference>
<evidence type="ECO:0000313" key="14">
    <source>
        <dbReference type="RGD" id="1311648"/>
    </source>
</evidence>
<evidence type="ECO:0007829" key="15">
    <source>
        <dbReference type="PeptideAtlas" id="A0A8L2QK08"/>
    </source>
</evidence>
<protein>
    <recommendedName>
        <fullName evidence="4">Lipid droplet-associated hydrolase</fullName>
        <ecNumber evidence="9">3.1.1.13</ecNumber>
    </recommendedName>
    <alternativeName>
        <fullName evidence="8">Lipid droplet-associated serine hydrolase</fullName>
    </alternativeName>
</protein>
<dbReference type="InterPro" id="IPR019363">
    <property type="entry name" value="LDAH"/>
</dbReference>
<dbReference type="FunFam" id="3.40.50.1820:FF:000068">
    <property type="entry name" value="Lipid droplet associated hydrolase"/>
    <property type="match status" value="1"/>
</dbReference>
<dbReference type="GO" id="GO:0005811">
    <property type="term" value="C:lipid droplet"/>
    <property type="evidence" value="ECO:0007669"/>
    <property type="project" value="UniProtKB-SubCell"/>
</dbReference>
<dbReference type="Proteomes" id="UP000002494">
    <property type="component" value="Chromosome 6"/>
</dbReference>
<dbReference type="PANTHER" id="PTHR13390:SF0">
    <property type="entry name" value="LIPID DROPLET-ASSOCIATED HYDROLASE"/>
    <property type="match status" value="1"/>
</dbReference>
<accession>A0A8L2QK08</accession>
<dbReference type="InterPro" id="IPR029058">
    <property type="entry name" value="AB_hydrolase_fold"/>
</dbReference>
<dbReference type="GO" id="GO:0042632">
    <property type="term" value="P:cholesterol homeostasis"/>
    <property type="evidence" value="ECO:0007669"/>
    <property type="project" value="Ensembl"/>
</dbReference>
<reference evidence="12" key="1">
    <citation type="journal article" date="2004" name="Nature">
        <title>Genome sequence of the Brown Norway rat yields insights into mammalian evolution.</title>
        <authorList>
            <consortium name="Rat Genome Sequencing Project Consortium"/>
            <person name="Gibbs R.A."/>
            <person name="Weinstock G.M."/>
            <person name="Metzker M.L."/>
            <person name="Muzny D.M."/>
            <person name="Sodergren E.J."/>
            <person name="Scherer S."/>
            <person name="Scott G."/>
            <person name="Steffen D."/>
            <person name="Worley K.C."/>
            <person name="Burch P.E."/>
            <person name="Okwuonu G."/>
            <person name="Hines S."/>
            <person name="Lewis L."/>
            <person name="Deramo C."/>
            <person name="Delgado O."/>
            <person name="Dugan-Rocha S."/>
            <person name="Miner G."/>
            <person name="Morgan M."/>
            <person name="Hawes A."/>
            <person name="Gill R."/>
            <person name="Holt R.A."/>
            <person name="Adams M.D."/>
            <person name="Amanatides P.G."/>
            <person name="Baden-Tillson H."/>
            <person name="Barnstead M."/>
            <person name="Chin S."/>
            <person name="Evans C.A."/>
            <person name="Ferriera S."/>
            <person name="Fosler C."/>
            <person name="Glodek A."/>
            <person name="Gu Z."/>
            <person name="Jennings D."/>
            <person name="Kraft C.L."/>
            <person name="Nguyen T."/>
            <person name="Pfannkoch C.M."/>
            <person name="Sitter C."/>
            <person name="Sutton G.G."/>
            <person name="Venter J.C."/>
            <person name="Woodage T."/>
            <person name="Smith D."/>
            <person name="Lee H.-M."/>
            <person name="Gustafson E."/>
            <person name="Cahill P."/>
            <person name="Kana A."/>
            <person name="Doucette-Stamm L."/>
            <person name="Weinstock K."/>
            <person name="Fechtel K."/>
            <person name="Weiss R.B."/>
            <person name="Dunn D.M."/>
            <person name="Green E.D."/>
            <person name="Blakesley R.W."/>
            <person name="Bouffard G.G."/>
            <person name="De Jong P.J."/>
            <person name="Osoegawa K."/>
            <person name="Zhu B."/>
            <person name="Marra M."/>
            <person name="Schein J."/>
            <person name="Bosdet I."/>
            <person name="Fjell C."/>
            <person name="Jones S."/>
            <person name="Krzywinski M."/>
            <person name="Mathewson C."/>
            <person name="Siddiqui A."/>
            <person name="Wye N."/>
            <person name="McPherson J."/>
            <person name="Zhao S."/>
            <person name="Fraser C.M."/>
            <person name="Shetty J."/>
            <person name="Shatsman S."/>
            <person name="Geer K."/>
            <person name="Chen Y."/>
            <person name="Abramzon S."/>
            <person name="Nierman W.C."/>
            <person name="Havlak P.H."/>
            <person name="Chen R."/>
            <person name="Durbin K.J."/>
            <person name="Egan A."/>
            <person name="Ren Y."/>
            <person name="Song X.-Z."/>
            <person name="Li B."/>
            <person name="Liu Y."/>
            <person name="Qin X."/>
            <person name="Cawley S."/>
            <person name="Cooney A.J."/>
            <person name="D'Souza L.M."/>
            <person name="Martin K."/>
            <person name="Wu J.Q."/>
            <person name="Gonzalez-Garay M.L."/>
            <person name="Jackson A.R."/>
            <person name="Kalafus K.J."/>
            <person name="McLeod M.P."/>
            <person name="Milosavljevic A."/>
            <person name="Virk D."/>
            <person name="Volkov A."/>
            <person name="Wheeler D.A."/>
            <person name="Zhang Z."/>
            <person name="Bailey J.A."/>
            <person name="Eichler E.E."/>
            <person name="Tuzun E."/>
            <person name="Birney E."/>
            <person name="Mongin E."/>
            <person name="Ureta-Vidal A."/>
            <person name="Woodwark C."/>
            <person name="Zdobnov E."/>
            <person name="Bork P."/>
            <person name="Suyama M."/>
            <person name="Torrents D."/>
            <person name="Alexandersson M."/>
            <person name="Trask B.J."/>
            <person name="Young J.M."/>
            <person name="Huang H."/>
            <person name="Wang H."/>
            <person name="Xing H."/>
            <person name="Daniels S."/>
            <person name="Gietzen D."/>
            <person name="Schmidt J."/>
            <person name="Stevens K."/>
            <person name="Vitt U."/>
            <person name="Wingrove J."/>
            <person name="Camara F."/>
            <person name="Mar Alba M."/>
            <person name="Abril J.F."/>
            <person name="Guigo R."/>
            <person name="Smit A."/>
            <person name="Dubchak I."/>
            <person name="Rubin E.M."/>
            <person name="Couronne O."/>
            <person name="Poliakov A."/>
            <person name="Huebner N."/>
            <person name="Ganten D."/>
            <person name="Goesele C."/>
            <person name="Hummel O."/>
            <person name="Kreitler T."/>
            <person name="Lee Y.-A."/>
            <person name="Monti J."/>
            <person name="Schulz H."/>
            <person name="Zimdahl H."/>
            <person name="Himmelbauer H."/>
            <person name="Lehrach H."/>
            <person name="Jacob H.J."/>
            <person name="Bromberg S."/>
            <person name="Gullings-Handley J."/>
            <person name="Jensen-Seaman M.I."/>
            <person name="Kwitek A.E."/>
            <person name="Lazar J."/>
            <person name="Pasko D."/>
            <person name="Tonellato P.J."/>
            <person name="Twigger S."/>
            <person name="Ponting C.P."/>
            <person name="Duarte J.M."/>
            <person name="Rice S."/>
            <person name="Goodstadt L."/>
            <person name="Beatson S.A."/>
            <person name="Emes R.D."/>
            <person name="Winter E.E."/>
            <person name="Webber C."/>
            <person name="Brandt P."/>
            <person name="Nyakatura G."/>
            <person name="Adetobi M."/>
            <person name="Chiaromonte F."/>
            <person name="Elnitski L."/>
            <person name="Eswara P."/>
            <person name="Hardison R.C."/>
            <person name="Hou M."/>
            <person name="Kolbe D."/>
            <person name="Makova K."/>
            <person name="Miller W."/>
            <person name="Nekrutenko A."/>
            <person name="Riemer C."/>
            <person name="Schwartz S."/>
            <person name="Taylor J."/>
            <person name="Yang S."/>
            <person name="Zhang Y."/>
            <person name="Lindpaintner K."/>
            <person name="Andrews T.D."/>
            <person name="Caccamo M."/>
            <person name="Clamp M."/>
            <person name="Clarke L."/>
            <person name="Curwen V."/>
            <person name="Durbin R.M."/>
            <person name="Eyras E."/>
            <person name="Searle S.M."/>
            <person name="Cooper G.M."/>
            <person name="Batzoglou S."/>
            <person name="Brudno M."/>
            <person name="Sidow A."/>
            <person name="Stone E.A."/>
            <person name="Payseur B.A."/>
            <person name="Bourque G."/>
            <person name="Lopez-Otin C."/>
            <person name="Puente X.S."/>
            <person name="Chakrabarti K."/>
            <person name="Chatterji S."/>
            <person name="Dewey C."/>
            <person name="Pachter L."/>
            <person name="Bray N."/>
            <person name="Yap V.B."/>
            <person name="Caspi A."/>
            <person name="Tesler G."/>
            <person name="Pevzner P.A."/>
            <person name="Haussler D."/>
            <person name="Roskin K.M."/>
            <person name="Baertsch R."/>
            <person name="Clawson H."/>
            <person name="Furey T.S."/>
            <person name="Hinrichs A.S."/>
            <person name="Karolchik D."/>
            <person name="Kent W.J."/>
            <person name="Rosenbloom K.R."/>
            <person name="Trumbower H."/>
            <person name="Weirauch M."/>
            <person name="Cooper D.N."/>
            <person name="Stenson P.D."/>
            <person name="Ma B."/>
            <person name="Brent M."/>
            <person name="Arumugam M."/>
            <person name="Shteynberg D."/>
            <person name="Copley R.R."/>
            <person name="Taylor M.S."/>
            <person name="Riethman H."/>
            <person name="Mudunuri U."/>
            <person name="Peterson J."/>
            <person name="Guyer M."/>
            <person name="Felsenfeld A."/>
            <person name="Old S."/>
            <person name="Mockrin S."/>
            <person name="Collins F.S."/>
        </authorList>
    </citation>
    <scope>NUCLEOTIDE SEQUENCE [LARGE SCALE GENOMIC DNA]</scope>
    <source>
        <strain evidence="12">Brown Norway</strain>
    </source>
</reference>
<evidence type="ECO:0000256" key="10">
    <source>
        <dbReference type="ARBA" id="ARBA00049527"/>
    </source>
</evidence>
<dbReference type="RGD" id="1311648">
    <property type="gene designation" value="Ldah"/>
</dbReference>
<dbReference type="Pfam" id="PF10230">
    <property type="entry name" value="LIDHydrolase"/>
    <property type="match status" value="1"/>
</dbReference>
<dbReference type="GO" id="GO:0019915">
    <property type="term" value="P:lipid storage"/>
    <property type="evidence" value="ECO:0007669"/>
    <property type="project" value="InterPro"/>
</dbReference>
<sequence>MASEVEDGVPVHEEFFLCGGVETQIIKCGPWTNLFDKQGVSKPKHLIFVIPGLSPFYVPFAKALYSLVKGHFPVWIISHAGFCLTPKDKKILTAPQEPNAQEIEDIYGLNGQIEHKIAFLRAHVPKDVKLIFIGHSVGSYIALHVMNRAPELPVVHTFLLFPTIERMSESPNGKFATPFLCRFRYMLYAASYLIFKPCPEMIKSFIVQKVLEKMSFKSELRLTDLLQPFCLANAAYLGGQEMIHVVKRDDGIIKELLPKLTFYYGKTDGWCPVNYYEDMKRDFPEANLHLCEKGIPHAFVLGFSQEMAAMVADWINNRLPKK</sequence>